<evidence type="ECO:0008006" key="5">
    <source>
        <dbReference type="Google" id="ProtNLM"/>
    </source>
</evidence>
<evidence type="ECO:0000259" key="1">
    <source>
        <dbReference type="Pfam" id="PF06985"/>
    </source>
</evidence>
<dbReference type="Pfam" id="PF06985">
    <property type="entry name" value="HET"/>
    <property type="match status" value="1"/>
</dbReference>
<dbReference type="PANTHER" id="PTHR10622:SF10">
    <property type="entry name" value="HET DOMAIN-CONTAINING PROTEIN"/>
    <property type="match status" value="1"/>
</dbReference>
<dbReference type="InterPro" id="IPR058525">
    <property type="entry name" value="DUF8212"/>
</dbReference>
<dbReference type="Pfam" id="PF26640">
    <property type="entry name" value="DUF8212"/>
    <property type="match status" value="1"/>
</dbReference>
<feature type="domain" description="Heterokaryon incompatibility" evidence="1">
    <location>
        <begin position="21"/>
        <end position="111"/>
    </location>
</feature>
<proteinExistence type="predicted"/>
<keyword evidence="4" id="KW-1185">Reference proteome</keyword>
<organism evidence="3 4">
    <name type="scientific">Periconia digitata</name>
    <dbReference type="NCBI Taxonomy" id="1303443"/>
    <lineage>
        <taxon>Eukaryota</taxon>
        <taxon>Fungi</taxon>
        <taxon>Dikarya</taxon>
        <taxon>Ascomycota</taxon>
        <taxon>Pezizomycotina</taxon>
        <taxon>Dothideomycetes</taxon>
        <taxon>Pleosporomycetidae</taxon>
        <taxon>Pleosporales</taxon>
        <taxon>Massarineae</taxon>
        <taxon>Periconiaceae</taxon>
        <taxon>Periconia</taxon>
    </lineage>
</organism>
<dbReference type="EMBL" id="CAOQHR010000006">
    <property type="protein sequence ID" value="CAI6336663.1"/>
    <property type="molecule type" value="Genomic_DNA"/>
</dbReference>
<dbReference type="AlphaFoldDB" id="A0A9W4XM45"/>
<name>A0A9W4XM45_9PLEO</name>
<comment type="caution">
    <text evidence="3">The sequence shown here is derived from an EMBL/GenBank/DDBJ whole genome shotgun (WGS) entry which is preliminary data.</text>
</comment>
<gene>
    <name evidence="3" type="ORF">PDIGIT_LOCUS9767</name>
</gene>
<evidence type="ECO:0000313" key="4">
    <source>
        <dbReference type="Proteomes" id="UP001152607"/>
    </source>
</evidence>
<feature type="domain" description="DUF8212" evidence="2">
    <location>
        <begin position="220"/>
        <end position="287"/>
    </location>
</feature>
<dbReference type="Proteomes" id="UP001152607">
    <property type="component" value="Unassembled WGS sequence"/>
</dbReference>
<dbReference type="OrthoDB" id="20872at2759"/>
<evidence type="ECO:0000313" key="3">
    <source>
        <dbReference type="EMBL" id="CAI6336663.1"/>
    </source>
</evidence>
<accession>A0A9W4XM45</accession>
<sequence length="567" mass="64449">MRLLDVHTKKLHTFYNDIPPYAILSHTWLLDSEEVTFAQIQHPERCARTKGFEKIEFLCRQAAEDELQYAWIDTCCIDKTSSAELSEAINSMFDWYKQSYVCYALLTDIDSKVDSFHNSRWWSRAWTLQELLAPLTLIFYDKNHEQIGTKASRASEIAKATGIDEELLKLPLYLDIGSFSVAQRLSWAAKRVATRTEDIAYSLLGVLQVNMPLLYGEGERAFARLQREILQKELDQSLFAWSFERHPGRNIPDKYGERFRDGNEGGLLASHPAQFANCGGISMLQPYSLSSEIREFAGGHQLEMYIFPCKVNSHLGPYYVGLLPCTHVGFQDRFVGILLRQLGDSAPISTSDRTSPVQASFTRVTVLSFLVHKSEAHDAIRIPIHIRRESHQGAFSPTIRMSGGGDQLETRTITIVNGTSYTFGGYSSKTWKHVTNQHSHQYIESCASPGSHSSVILGFLSEEFPRTLLIVILDLDCDSDVSCDFIFVKFFQDSDKPVKRLLDNVRDGDRSLDIHRFEEGDVEVKVKTQTIFGEVLRALHLERKIVKLSAYESWGMALELAEEDEFD</sequence>
<dbReference type="InterPro" id="IPR010730">
    <property type="entry name" value="HET"/>
</dbReference>
<evidence type="ECO:0000259" key="2">
    <source>
        <dbReference type="Pfam" id="PF26640"/>
    </source>
</evidence>
<protein>
    <recommendedName>
        <fullName evidence="5">Heterokaryon incompatibility domain-containing protein</fullName>
    </recommendedName>
</protein>
<reference evidence="3" key="1">
    <citation type="submission" date="2023-01" db="EMBL/GenBank/DDBJ databases">
        <authorList>
            <person name="Van Ghelder C."/>
            <person name="Rancurel C."/>
        </authorList>
    </citation>
    <scope>NUCLEOTIDE SEQUENCE</scope>
    <source>
        <strain evidence="3">CNCM I-4278</strain>
    </source>
</reference>
<dbReference type="PANTHER" id="PTHR10622">
    <property type="entry name" value="HET DOMAIN-CONTAINING PROTEIN"/>
    <property type="match status" value="1"/>
</dbReference>